<protein>
    <recommendedName>
        <fullName evidence="3">Rhodopsin domain-containing protein</fullName>
    </recommendedName>
</protein>
<sequence length="378" mass="41579">MSTPPKSFPPGISPPLTLDNADNHSGVVVVITSLFLVLTVAAFAARAFSAYQRHSVQRDDYIFTILVIIASIQASVVLLQVHFGWGARIESISDRNLDRVLKIGYTADIFAVVVVGFSKITTCLFYEALFSKMMLRFIRTILAGMIVWTVCAMLLVGIRCGHTPWNDIGPHCSVLFNRLAALTSVDFLTEILLCVYSGLIIWKLKLSAQKKLLVLLALECRIIISSRLIPLAAIHLYYMKKQFDAPDPILHGAYATVATELYLLFSVLSLVTTSLKSFLAVYVDQTGISYTDGTSRSATKSATAAQGDTLSSSHRAIPYSSSAGIERGKGWERMEDPDAVPGPVPGQDPPNRFQILKTVQLSIRDEPIELLERRNANL</sequence>
<comment type="caution">
    <text evidence="4">The sequence shown here is derived from an EMBL/GenBank/DDBJ whole genome shotgun (WGS) entry which is preliminary data.</text>
</comment>
<dbReference type="Pfam" id="PF20684">
    <property type="entry name" value="Fung_rhodopsin"/>
    <property type="match status" value="1"/>
</dbReference>
<feature type="transmembrane region" description="Helical" evidence="2">
    <location>
        <begin position="249"/>
        <end position="271"/>
    </location>
</feature>
<feature type="transmembrane region" description="Helical" evidence="2">
    <location>
        <begin position="213"/>
        <end position="237"/>
    </location>
</feature>
<keyword evidence="2" id="KW-0812">Transmembrane</keyword>
<evidence type="ECO:0000313" key="4">
    <source>
        <dbReference type="EMBL" id="KKK27221.1"/>
    </source>
</evidence>
<name>A0A0F8VVF8_9EURO</name>
<feature type="transmembrane region" description="Helical" evidence="2">
    <location>
        <begin position="137"/>
        <end position="159"/>
    </location>
</feature>
<reference evidence="4 5" key="1">
    <citation type="submission" date="2015-02" db="EMBL/GenBank/DDBJ databases">
        <title>Draft Genome Sequences of Two Closely-Related Aflatoxigenic Aspergillus Species Obtained from the Cote d'Ivoire.</title>
        <authorList>
            <person name="Moore G.G."/>
            <person name="Beltz S.B."/>
            <person name="Mack B.M."/>
        </authorList>
    </citation>
    <scope>NUCLEOTIDE SEQUENCE [LARGE SCALE GENOMIC DNA]</scope>
    <source>
        <strain evidence="4 5">SRRC1468</strain>
    </source>
</reference>
<accession>A0A0F8VVF8</accession>
<feature type="transmembrane region" description="Helical" evidence="2">
    <location>
        <begin position="61"/>
        <end position="83"/>
    </location>
</feature>
<dbReference type="OrthoDB" id="3918601at2759"/>
<dbReference type="EMBL" id="JZBS01000078">
    <property type="protein sequence ID" value="KKK27221.1"/>
    <property type="molecule type" value="Genomic_DNA"/>
</dbReference>
<dbReference type="Proteomes" id="UP000034291">
    <property type="component" value="Unassembled WGS sequence"/>
</dbReference>
<dbReference type="PANTHER" id="PTHR39614:SF2">
    <property type="entry name" value="INTEGRAL MEMBRANE PROTEIN"/>
    <property type="match status" value="1"/>
</dbReference>
<evidence type="ECO:0000256" key="1">
    <source>
        <dbReference type="SAM" id="MobiDB-lite"/>
    </source>
</evidence>
<gene>
    <name evidence="4" type="ORF">ARAM_003266</name>
</gene>
<dbReference type="InterPro" id="IPR049326">
    <property type="entry name" value="Rhodopsin_dom_fungi"/>
</dbReference>
<feature type="transmembrane region" description="Helical" evidence="2">
    <location>
        <begin position="26"/>
        <end position="49"/>
    </location>
</feature>
<feature type="transmembrane region" description="Helical" evidence="2">
    <location>
        <begin position="179"/>
        <end position="201"/>
    </location>
</feature>
<feature type="domain" description="Rhodopsin" evidence="3">
    <location>
        <begin position="49"/>
        <end position="223"/>
    </location>
</feature>
<organism evidence="4 5">
    <name type="scientific">Aspergillus rambellii</name>
    <dbReference type="NCBI Taxonomy" id="308745"/>
    <lineage>
        <taxon>Eukaryota</taxon>
        <taxon>Fungi</taxon>
        <taxon>Dikarya</taxon>
        <taxon>Ascomycota</taxon>
        <taxon>Pezizomycotina</taxon>
        <taxon>Eurotiomycetes</taxon>
        <taxon>Eurotiomycetidae</taxon>
        <taxon>Eurotiales</taxon>
        <taxon>Aspergillaceae</taxon>
        <taxon>Aspergillus</taxon>
        <taxon>Aspergillus subgen. Nidulantes</taxon>
    </lineage>
</organism>
<evidence type="ECO:0000313" key="5">
    <source>
        <dbReference type="Proteomes" id="UP000034291"/>
    </source>
</evidence>
<dbReference type="AlphaFoldDB" id="A0A0F8VVF8"/>
<proteinExistence type="predicted"/>
<keyword evidence="2" id="KW-1133">Transmembrane helix</keyword>
<dbReference type="PANTHER" id="PTHR39614">
    <property type="entry name" value="INTEGRAL MEMBRANE PROTEIN"/>
    <property type="match status" value="1"/>
</dbReference>
<keyword evidence="5" id="KW-1185">Reference proteome</keyword>
<feature type="transmembrane region" description="Helical" evidence="2">
    <location>
        <begin position="103"/>
        <end position="125"/>
    </location>
</feature>
<evidence type="ECO:0000256" key="2">
    <source>
        <dbReference type="SAM" id="Phobius"/>
    </source>
</evidence>
<evidence type="ECO:0000259" key="3">
    <source>
        <dbReference type="Pfam" id="PF20684"/>
    </source>
</evidence>
<keyword evidence="2" id="KW-0472">Membrane</keyword>
<dbReference type="STRING" id="308745.A0A0F8VVF8"/>
<feature type="region of interest" description="Disordered" evidence="1">
    <location>
        <begin position="328"/>
        <end position="351"/>
    </location>
</feature>